<reference evidence="1 2" key="1">
    <citation type="submission" date="2017-11" db="EMBL/GenBank/DDBJ databases">
        <title>Complete genome of a free-living desiccation-tolerant cyanobacterium and its photosynthetic adaptation to extreme terrestrial habitat.</title>
        <authorList>
            <person name="Shang J."/>
        </authorList>
    </citation>
    <scope>NUCLEOTIDE SEQUENCE [LARGE SCALE GENOMIC DNA]</scope>
    <source>
        <strain evidence="1 2">CCNUN1</strain>
    </source>
</reference>
<evidence type="ECO:0000313" key="1">
    <source>
        <dbReference type="EMBL" id="AUB35335.1"/>
    </source>
</evidence>
<protein>
    <submittedName>
        <fullName evidence="1">Uncharacterized protein</fullName>
    </submittedName>
</protein>
<evidence type="ECO:0000313" key="2">
    <source>
        <dbReference type="Proteomes" id="UP000232003"/>
    </source>
</evidence>
<dbReference type="Proteomes" id="UP000232003">
    <property type="component" value="Chromosome"/>
</dbReference>
<accession>A0A2K8SKH4</accession>
<dbReference type="Pfam" id="PF23856">
    <property type="entry name" value="DUF7219"/>
    <property type="match status" value="1"/>
</dbReference>
<proteinExistence type="predicted"/>
<dbReference type="EMBL" id="CP024785">
    <property type="protein sequence ID" value="AUB35335.1"/>
    <property type="molecule type" value="Genomic_DNA"/>
</dbReference>
<dbReference type="InterPro" id="IPR055643">
    <property type="entry name" value="DUF7219"/>
</dbReference>
<dbReference type="RefSeq" id="WP_100897595.1">
    <property type="nucleotide sequence ID" value="NZ_CAWNNC010000001.1"/>
</dbReference>
<name>A0A2K8SKH4_9NOSO</name>
<sequence length="64" mass="7450">MSVLETSGKISSLECYEKIELLWQQLTQSFKTLIIDEFLAEVLRLWAKNNLTEVQPLNFFQSLA</sequence>
<organism evidence="1 2">
    <name type="scientific">Nostoc flagelliforme CCNUN1</name>
    <dbReference type="NCBI Taxonomy" id="2038116"/>
    <lineage>
        <taxon>Bacteria</taxon>
        <taxon>Bacillati</taxon>
        <taxon>Cyanobacteriota</taxon>
        <taxon>Cyanophyceae</taxon>
        <taxon>Nostocales</taxon>
        <taxon>Nostocaceae</taxon>
        <taxon>Nostoc</taxon>
    </lineage>
</organism>
<gene>
    <name evidence="1" type="ORF">COO91_01211</name>
</gene>
<keyword evidence="2" id="KW-1185">Reference proteome</keyword>
<dbReference type="KEGG" id="nfl:COO91_01211"/>
<dbReference type="AlphaFoldDB" id="A0A2K8SKH4"/>